<dbReference type="AlphaFoldDB" id="A0A1Y1UXH7"/>
<evidence type="ECO:0000313" key="12">
    <source>
        <dbReference type="EMBL" id="ORX42969.1"/>
    </source>
</evidence>
<feature type="transmembrane region" description="Helical" evidence="9">
    <location>
        <begin position="150"/>
        <end position="178"/>
    </location>
</feature>
<dbReference type="Proteomes" id="UP000193719">
    <property type="component" value="Unassembled WGS sequence"/>
</dbReference>
<dbReference type="InterPro" id="IPR003439">
    <property type="entry name" value="ABC_transporter-like_ATP-bd"/>
</dbReference>
<keyword evidence="7 9" id="KW-1133">Transmembrane helix</keyword>
<dbReference type="SUPFAM" id="SSF52540">
    <property type="entry name" value="P-loop containing nucleoside triphosphate hydrolases"/>
    <property type="match status" value="2"/>
</dbReference>
<dbReference type="CDD" id="cd18781">
    <property type="entry name" value="ABC_6TM_AarD_CydDC_like"/>
    <property type="match status" value="1"/>
</dbReference>
<evidence type="ECO:0000256" key="2">
    <source>
        <dbReference type="ARBA" id="ARBA00022448"/>
    </source>
</evidence>
<evidence type="ECO:0000256" key="1">
    <source>
        <dbReference type="ARBA" id="ARBA00004651"/>
    </source>
</evidence>
<keyword evidence="4 9" id="KW-0812">Transmembrane</keyword>
<dbReference type="PANTHER" id="PTHR24221:SF653">
    <property type="entry name" value="TRANSPORT ATP-BINDING PROTEIN CYDC"/>
    <property type="match status" value="1"/>
</dbReference>
<evidence type="ECO:0000259" key="11">
    <source>
        <dbReference type="PROSITE" id="PS50929"/>
    </source>
</evidence>
<dbReference type="GO" id="GO:0016887">
    <property type="term" value="F:ATP hydrolysis activity"/>
    <property type="evidence" value="ECO:0007669"/>
    <property type="project" value="InterPro"/>
</dbReference>
<comment type="caution">
    <text evidence="12">The sequence shown here is derived from an EMBL/GenBank/DDBJ whole genome shotgun (WGS) entry which is preliminary data.</text>
</comment>
<protein>
    <recommendedName>
        <fullName evidence="14">P-loop containing nucleoside triphosphate hydrolase protein</fullName>
    </recommendedName>
</protein>
<dbReference type="GO" id="GO:0034040">
    <property type="term" value="F:ATPase-coupled lipid transmembrane transporter activity"/>
    <property type="evidence" value="ECO:0007669"/>
    <property type="project" value="TreeGrafter"/>
</dbReference>
<gene>
    <name evidence="12" type="ORF">BCR36DRAFT_586902</name>
</gene>
<evidence type="ECO:0000259" key="10">
    <source>
        <dbReference type="PROSITE" id="PS50893"/>
    </source>
</evidence>
<dbReference type="InterPro" id="IPR036640">
    <property type="entry name" value="ABC1_TM_sf"/>
</dbReference>
<reference evidence="12 13" key="2">
    <citation type="submission" date="2016-08" db="EMBL/GenBank/DDBJ databases">
        <title>Pervasive Adenine N6-methylation of Active Genes in Fungi.</title>
        <authorList>
            <consortium name="DOE Joint Genome Institute"/>
            <person name="Mondo S.J."/>
            <person name="Dannebaum R.O."/>
            <person name="Kuo R.C."/>
            <person name="Labutti K."/>
            <person name="Haridas S."/>
            <person name="Kuo A."/>
            <person name="Salamov A."/>
            <person name="Ahrendt S.R."/>
            <person name="Lipzen A."/>
            <person name="Sullivan W."/>
            <person name="Andreopoulos W.B."/>
            <person name="Clum A."/>
            <person name="Lindquist E."/>
            <person name="Daum C."/>
            <person name="Ramamoorthy G.K."/>
            <person name="Gryganskyi A."/>
            <person name="Culley D."/>
            <person name="Magnuson J.K."/>
            <person name="James T.Y."/>
            <person name="O'Malley M.A."/>
            <person name="Stajich J.E."/>
            <person name="Spatafora J.W."/>
            <person name="Visel A."/>
            <person name="Grigoriev I.V."/>
        </authorList>
    </citation>
    <scope>NUCLEOTIDE SEQUENCE [LARGE SCALE GENOMIC DNA]</scope>
    <source>
        <strain evidence="13">finn</strain>
    </source>
</reference>
<evidence type="ECO:0000313" key="13">
    <source>
        <dbReference type="Proteomes" id="UP000193719"/>
    </source>
</evidence>
<name>A0A1Y1UXH7_9FUNG</name>
<sequence>MVKGRLRSMIYNKFIEIGPNYHEVCPSSEIVQLSTEGVDQLEIYFGKYIAQFFYALLAPLTLFIVVVTINWLIAIVLLICVPLIPVSIIIVQKFAKRLLNKYWGHYTELGDSFLEYLQGLTTMKIYQADDFYADKMHKESEKFRKITMRVLIMQLNSVSVMDLIAYGGSAIGIILSLLELKRGHINIAEVFFITMTSSEFFLPMRLLGSFFHIAMNGNSAAERVFNYLDFQNLPENNVTEDVMDKVKDSVKIDINSTTNNNKKAIMDPMNKNMAISLENISFTYKNDHHKVLDTINMNIKPKSFVGIVGVSGCGKSTITSLIMGEHKYYDGNLFIWNRERSSMIDSDCMRKITRVTHDSYMFSGTVFDNLFMGVRREQLNGIVKNIDIEITDIEMKKITDLMKNAMKKARIYDFIMNNGGLNMKIMENGTNLSGGQKQRLALARAILHDSEIYIFDEATSNIDIESEKKCMDVIRELAKEKTVIVISHRLANITEADQIFMLDSGKIVAQGTHDELMSGDDENPYKIMFTRQKELERYTDTNLSEALKKDYEGISEEEDKLIHDEISYTKEENKNDTKNGERKRSGISIMVQLITLVAPMMGYMVLAIILGCLGHFSAIFITVLGGYGMIHYSKHITTLCIVLIILAVCRGFLRYGEQACNHYIAFKLLARIRDIIFDSLRRLAPAKLDGKKKGSLISMITSDTEQLEVFYAHTISPIAIAIITSVIMVAFIWTKHWILGSVALLAYLMVGVIVPVINSSIGGDIGFRYREGFAHLNTLVLDNLLGMGEIIQYGHGKEREKVVDMENERLGKLQKKLNSYESTQTGITNTVIMAAGAVMTITVGLLSYHGKIEFGSGIIAIIAMMSSFGPTAAISSLSNNLNHTLASGERVLDLIEETPITQDIMEGSTINTNENIKVSNVTFSYPSESQPNPNTVLTDFSTVFEKGKITGIIGKSGCGKSTVLKLLMRFYQTHQGSIYYGSNEVNTIKSANLRRHISYVTQETYLFHDTIASNLRIAKLDATDEEIIEACKKASIHERIQKLSKGYETKLSELGKSLSGGERQRIGIARAFLSQSDIIFLDEPTSNLDSLNEAVIIKSLKNEAMNKTIIIVSHRKSTLAIADRVIKMKY</sequence>
<dbReference type="EMBL" id="MCFH01000057">
    <property type="protein sequence ID" value="ORX42969.1"/>
    <property type="molecule type" value="Genomic_DNA"/>
</dbReference>
<evidence type="ECO:0000256" key="7">
    <source>
        <dbReference type="ARBA" id="ARBA00022989"/>
    </source>
</evidence>
<evidence type="ECO:0000256" key="3">
    <source>
        <dbReference type="ARBA" id="ARBA00022475"/>
    </source>
</evidence>
<dbReference type="OrthoDB" id="6500128at2759"/>
<dbReference type="InterPro" id="IPR011527">
    <property type="entry name" value="ABC1_TM_dom"/>
</dbReference>
<feature type="transmembrane region" description="Helical" evidence="9">
    <location>
        <begin position="738"/>
        <end position="761"/>
    </location>
</feature>
<dbReference type="InterPro" id="IPR027417">
    <property type="entry name" value="P-loop_NTPase"/>
</dbReference>
<dbReference type="SUPFAM" id="SSF90123">
    <property type="entry name" value="ABC transporter transmembrane region"/>
    <property type="match status" value="2"/>
</dbReference>
<dbReference type="InterPro" id="IPR017871">
    <property type="entry name" value="ABC_transporter-like_CS"/>
</dbReference>
<feature type="domain" description="ABC transmembrane type-1" evidence="11">
    <location>
        <begin position="1"/>
        <end position="216"/>
    </location>
</feature>
<organism evidence="12 13">
    <name type="scientific">Piromyces finnis</name>
    <dbReference type="NCBI Taxonomy" id="1754191"/>
    <lineage>
        <taxon>Eukaryota</taxon>
        <taxon>Fungi</taxon>
        <taxon>Fungi incertae sedis</taxon>
        <taxon>Chytridiomycota</taxon>
        <taxon>Chytridiomycota incertae sedis</taxon>
        <taxon>Neocallimastigomycetes</taxon>
        <taxon>Neocallimastigales</taxon>
        <taxon>Neocallimastigaceae</taxon>
        <taxon>Piromyces</taxon>
    </lineage>
</organism>
<feature type="domain" description="ABC transporter" evidence="10">
    <location>
        <begin position="275"/>
        <end position="529"/>
    </location>
</feature>
<dbReference type="PROSITE" id="PS00211">
    <property type="entry name" value="ABC_TRANSPORTER_1"/>
    <property type="match status" value="2"/>
</dbReference>
<keyword evidence="3" id="KW-1003">Cell membrane</keyword>
<dbReference type="FunFam" id="3.40.50.300:FF:000854">
    <property type="entry name" value="Multidrug ABC transporter ATP-binding protein"/>
    <property type="match status" value="1"/>
</dbReference>
<feature type="domain" description="ABC transmembrane type-1" evidence="11">
    <location>
        <begin position="605"/>
        <end position="883"/>
    </location>
</feature>
<dbReference type="Pfam" id="PF00664">
    <property type="entry name" value="ABC_membrane"/>
    <property type="match status" value="2"/>
</dbReference>
<dbReference type="PROSITE" id="PS50893">
    <property type="entry name" value="ABC_TRANSPORTER_2"/>
    <property type="match status" value="2"/>
</dbReference>
<keyword evidence="2" id="KW-0813">Transport</keyword>
<keyword evidence="13" id="KW-1185">Reference proteome</keyword>
<dbReference type="PROSITE" id="PS50929">
    <property type="entry name" value="ABC_TM1F"/>
    <property type="match status" value="2"/>
</dbReference>
<dbReference type="GO" id="GO:0005886">
    <property type="term" value="C:plasma membrane"/>
    <property type="evidence" value="ECO:0007669"/>
    <property type="project" value="UniProtKB-SubCell"/>
</dbReference>
<evidence type="ECO:0000256" key="8">
    <source>
        <dbReference type="ARBA" id="ARBA00023136"/>
    </source>
</evidence>
<evidence type="ECO:0000256" key="6">
    <source>
        <dbReference type="ARBA" id="ARBA00022840"/>
    </source>
</evidence>
<feature type="transmembrane region" description="Helical" evidence="9">
    <location>
        <begin position="48"/>
        <end position="65"/>
    </location>
</feature>
<dbReference type="PANTHER" id="PTHR24221">
    <property type="entry name" value="ATP-BINDING CASSETTE SUB-FAMILY B"/>
    <property type="match status" value="1"/>
</dbReference>
<feature type="transmembrane region" description="Helical" evidence="9">
    <location>
        <begin position="71"/>
        <end position="91"/>
    </location>
</feature>
<keyword evidence="6" id="KW-0067">ATP-binding</keyword>
<feature type="transmembrane region" description="Helical" evidence="9">
    <location>
        <begin position="636"/>
        <end position="653"/>
    </location>
</feature>
<dbReference type="InterPro" id="IPR003593">
    <property type="entry name" value="AAA+_ATPase"/>
</dbReference>
<keyword evidence="5" id="KW-0547">Nucleotide-binding</keyword>
<evidence type="ECO:0008006" key="14">
    <source>
        <dbReference type="Google" id="ProtNLM"/>
    </source>
</evidence>
<feature type="transmembrane region" description="Helical" evidence="9">
    <location>
        <begin position="854"/>
        <end position="874"/>
    </location>
</feature>
<feature type="domain" description="ABC transporter" evidence="10">
    <location>
        <begin position="916"/>
        <end position="1130"/>
    </location>
</feature>
<evidence type="ECO:0000256" key="9">
    <source>
        <dbReference type="SAM" id="Phobius"/>
    </source>
</evidence>
<keyword evidence="8 9" id="KW-0472">Membrane</keyword>
<dbReference type="InterPro" id="IPR039421">
    <property type="entry name" value="Type_1_exporter"/>
</dbReference>
<dbReference type="Gene3D" id="1.20.1560.10">
    <property type="entry name" value="ABC transporter type 1, transmembrane domain"/>
    <property type="match status" value="2"/>
</dbReference>
<dbReference type="GO" id="GO:0140359">
    <property type="term" value="F:ABC-type transporter activity"/>
    <property type="evidence" value="ECO:0007669"/>
    <property type="project" value="InterPro"/>
</dbReference>
<dbReference type="GO" id="GO:0005524">
    <property type="term" value="F:ATP binding"/>
    <property type="evidence" value="ECO:0007669"/>
    <property type="project" value="UniProtKB-KW"/>
</dbReference>
<feature type="transmembrane region" description="Helical" evidence="9">
    <location>
        <begin position="826"/>
        <end position="848"/>
    </location>
</feature>
<reference evidence="12 13" key="1">
    <citation type="submission" date="2016-08" db="EMBL/GenBank/DDBJ databases">
        <title>Genomes of anaerobic fungi encode conserved fungal cellulosomes for biomass hydrolysis.</title>
        <authorList>
            <consortium name="DOE Joint Genome Institute"/>
            <person name="Haitjema C.H."/>
            <person name="Gilmore S.P."/>
            <person name="Henske J.K."/>
            <person name="Solomon K.V."/>
            <person name="De Groot R."/>
            <person name="Kuo A."/>
            <person name="Mondo S.J."/>
            <person name="Salamov A.A."/>
            <person name="Labutti K."/>
            <person name="Zhao Z."/>
            <person name="Chiniquy J."/>
            <person name="Barry K."/>
            <person name="Brewer H.M."/>
            <person name="Purvine S.O."/>
            <person name="Wright A.T."/>
            <person name="Boxma B."/>
            <person name="Van Alen T."/>
            <person name="Hackstein J.H."/>
            <person name="Baker S.E."/>
            <person name="Grigoriev I.V."/>
            <person name="O'Malley M.A."/>
        </authorList>
    </citation>
    <scope>NUCLEOTIDE SEQUENCE [LARGE SCALE GENOMIC DNA]</scope>
    <source>
        <strain evidence="13">finn</strain>
    </source>
</reference>
<dbReference type="Gene3D" id="3.40.50.300">
    <property type="entry name" value="P-loop containing nucleotide triphosphate hydrolases"/>
    <property type="match status" value="2"/>
</dbReference>
<dbReference type="FunFam" id="3.40.50.300:FF:000299">
    <property type="entry name" value="ABC transporter ATP-binding protein/permease"/>
    <property type="match status" value="1"/>
</dbReference>
<accession>A0A1Y1UXH7</accession>
<dbReference type="Pfam" id="PF00005">
    <property type="entry name" value="ABC_tran"/>
    <property type="match status" value="2"/>
</dbReference>
<evidence type="ECO:0000256" key="5">
    <source>
        <dbReference type="ARBA" id="ARBA00022741"/>
    </source>
</evidence>
<dbReference type="SMART" id="SM00382">
    <property type="entry name" value="AAA"/>
    <property type="match status" value="2"/>
</dbReference>
<evidence type="ECO:0000256" key="4">
    <source>
        <dbReference type="ARBA" id="ARBA00022692"/>
    </source>
</evidence>
<comment type="subcellular location">
    <subcellularLocation>
        <location evidence="1">Cell membrane</location>
        <topology evidence="1">Multi-pass membrane protein</topology>
    </subcellularLocation>
</comment>
<feature type="transmembrane region" description="Helical" evidence="9">
    <location>
        <begin position="709"/>
        <end position="732"/>
    </location>
</feature>
<feature type="transmembrane region" description="Helical" evidence="9">
    <location>
        <begin position="603"/>
        <end position="630"/>
    </location>
</feature>
<proteinExistence type="predicted"/>
<dbReference type="STRING" id="1754191.A0A1Y1UXH7"/>